<dbReference type="InterPro" id="IPR014820">
    <property type="entry name" value="PriCT_1"/>
</dbReference>
<gene>
    <name evidence="2" type="ORF">Maut_02322</name>
    <name evidence="3" type="ORF">MTAT_04510</name>
</gene>
<sequence length="315" mass="36229">MAIIEFGAKTKNGFIRNIFTTSDKIPGLIKKYNNTDVFTTVLEYDSQDLDKAQKYGPFYMDFDGDLGQVRGDVFKACAFLKVIFGIPMEYIQLYFSGRRGIHLLIPPEVFALKPRTDLHLVYHAIATDIDVMLINHTADLQIYDCRRLFRIPNSRHGRTNLYKIPITYNELCGDLNKLAIRPRELPPVNYIRIPRAAEQIQVYIKKLHKPRLKPKYRQFKEIPPCVKYILDNPPSYGMRNNTAIALASYFAQQGWQADEILGVLLPWSQTTNPPMTEKEVQSICLRAPEKLYRYGCNTFASISNCSSHCSIYRSG</sequence>
<dbReference type="EMBL" id="VCDX01000001">
    <property type="protein sequence ID" value="TYL15712.1"/>
    <property type="molecule type" value="Genomic_DNA"/>
</dbReference>
<dbReference type="Proteomes" id="UP000322283">
    <property type="component" value="Unassembled WGS sequence"/>
</dbReference>
<reference evidence="3 5" key="2">
    <citation type="submission" date="2019-05" db="EMBL/GenBank/DDBJ databases">
        <title>Genome sequence of Moorella thermoacetica ATCC 33924.</title>
        <authorList>
            <person name="Poehlein A."/>
            <person name="Bengelsdorf F.R."/>
            <person name="Duerre P."/>
            <person name="Daniel R."/>
        </authorList>
    </citation>
    <scope>NUCLEOTIDE SEQUENCE [LARGE SCALE GENOMIC DNA]</scope>
    <source>
        <strain evidence="3 5">ATCC 33924</strain>
    </source>
</reference>
<accession>A0AAC9MVE7</accession>
<dbReference type="EMBL" id="CP017019">
    <property type="protein sequence ID" value="AOQ24750.1"/>
    <property type="molecule type" value="Genomic_DNA"/>
</dbReference>
<evidence type="ECO:0000259" key="1">
    <source>
        <dbReference type="Pfam" id="PF08708"/>
    </source>
</evidence>
<keyword evidence="5" id="KW-1185">Reference proteome</keyword>
<dbReference type="Pfam" id="PF08708">
    <property type="entry name" value="PriCT_1"/>
    <property type="match status" value="1"/>
</dbReference>
<reference evidence="2 4" key="1">
    <citation type="submission" date="2016-08" db="EMBL/GenBank/DDBJ databases">
        <title>Moorella thermoacetica DSM 103132.</title>
        <authorList>
            <person name="Jendresen C.B."/>
            <person name="Redl S.M."/>
            <person name="Jensen T.O."/>
            <person name="Nielsen A.T."/>
        </authorList>
    </citation>
    <scope>NUCLEOTIDE SEQUENCE [LARGE SCALE GENOMIC DNA]</scope>
    <source>
        <strain evidence="2 4">DSM 103132</strain>
    </source>
</reference>
<dbReference type="SUPFAM" id="SSF56747">
    <property type="entry name" value="Prim-pol domain"/>
    <property type="match status" value="1"/>
</dbReference>
<dbReference type="AlphaFoldDB" id="A0AAC9MVE7"/>
<organism evidence="2 4">
    <name type="scientific">Neomoorella thermoacetica</name>
    <name type="common">Clostridium thermoaceticum</name>
    <dbReference type="NCBI Taxonomy" id="1525"/>
    <lineage>
        <taxon>Bacteria</taxon>
        <taxon>Bacillati</taxon>
        <taxon>Bacillota</taxon>
        <taxon>Clostridia</taxon>
        <taxon>Neomoorellales</taxon>
        <taxon>Neomoorellaceae</taxon>
        <taxon>Neomoorella</taxon>
    </lineage>
</organism>
<name>A0AAC9MVE7_NEOTH</name>
<proteinExistence type="predicted"/>
<evidence type="ECO:0000313" key="3">
    <source>
        <dbReference type="EMBL" id="TYL15712.1"/>
    </source>
</evidence>
<protein>
    <submittedName>
        <fullName evidence="2">DNA primase small subunit</fullName>
    </submittedName>
</protein>
<evidence type="ECO:0000313" key="4">
    <source>
        <dbReference type="Proteomes" id="UP000094598"/>
    </source>
</evidence>
<dbReference type="RefSeq" id="WP_069590588.1">
    <property type="nucleotide sequence ID" value="NZ_CP017019.1"/>
</dbReference>
<dbReference type="Gene3D" id="3.90.920.10">
    <property type="entry name" value="DNA primase, PRIM domain"/>
    <property type="match status" value="1"/>
</dbReference>
<dbReference type="Proteomes" id="UP000094598">
    <property type="component" value="Chromosome"/>
</dbReference>
<evidence type="ECO:0000313" key="5">
    <source>
        <dbReference type="Proteomes" id="UP000322283"/>
    </source>
</evidence>
<evidence type="ECO:0000313" key="2">
    <source>
        <dbReference type="EMBL" id="AOQ24750.1"/>
    </source>
</evidence>
<feature type="domain" description="Primase C-terminal 1" evidence="1">
    <location>
        <begin position="228"/>
        <end position="283"/>
    </location>
</feature>